<dbReference type="OrthoDB" id="3251668at2759"/>
<dbReference type="VEuPathDB" id="FungiDB:C7M61_003006"/>
<feature type="region of interest" description="Disordered" evidence="1">
    <location>
        <begin position="343"/>
        <end position="365"/>
    </location>
</feature>
<feature type="compositionally biased region" description="Basic residues" evidence="1">
    <location>
        <begin position="355"/>
        <end position="365"/>
    </location>
</feature>
<sequence length="431" mass="48637">MTSFFTSPASKPSLIDGTDSLSFDILDPPEPFPLANTPFDLAAKLLCQQTYAYQAQMDPHKHNIPGSYNHGHPHNHDHSPENGFVAPDPLHRQLHAQLLRQNALDMLGLCAPPMESFDHPVPEVGNVPEFFNSSMDCSFIELSLTESHMDYDHFLVMENELFRQQLLQQPVPHKPASLHHPPTQSTPSSSTLSILTPVSSVAEDTWAQFPGFPSNNSNNGAAIGQFATASTLRQPEIHSSTAHFGPAARKSFKNSVRSFARTPELPMRRINYHYLHGATTNKAETALGWASLPQNRRSTASRTSLASTNPSSSRSGLMLLEPHEERFHVSPRQPATQKSIIEESHEHNEPQPAPPKKKHKRRHTQKRSRMGCWICRIKHLKCDETRPVCNHCKRFGVACDYNPDRPDYVSDMSLRRKKLNELASQRRRKRR</sequence>
<feature type="region of interest" description="Disordered" evidence="1">
    <location>
        <begin position="293"/>
        <end position="316"/>
    </location>
</feature>
<organism evidence="3 4">
    <name type="scientific">Candidozyma pseudohaemuli</name>
    <dbReference type="NCBI Taxonomy" id="418784"/>
    <lineage>
        <taxon>Eukaryota</taxon>
        <taxon>Fungi</taxon>
        <taxon>Dikarya</taxon>
        <taxon>Ascomycota</taxon>
        <taxon>Saccharomycotina</taxon>
        <taxon>Pichiomycetes</taxon>
        <taxon>Metschnikowiaceae</taxon>
        <taxon>Candidozyma</taxon>
    </lineage>
</organism>
<feature type="compositionally biased region" description="Low complexity" evidence="1">
    <location>
        <begin position="296"/>
        <end position="308"/>
    </location>
</feature>
<gene>
    <name evidence="3" type="ORF">C7M61_003006</name>
</gene>
<dbReference type="GO" id="GO:0000981">
    <property type="term" value="F:DNA-binding transcription factor activity, RNA polymerase II-specific"/>
    <property type="evidence" value="ECO:0007669"/>
    <property type="project" value="InterPro"/>
</dbReference>
<protein>
    <recommendedName>
        <fullName evidence="2">Zn(2)-C6 fungal-type domain-containing protein</fullName>
    </recommendedName>
</protein>
<dbReference type="AlphaFoldDB" id="A0A2P7YP82"/>
<dbReference type="Pfam" id="PF00172">
    <property type="entry name" value="Zn_clus"/>
    <property type="match status" value="1"/>
</dbReference>
<accession>A0A2P7YP82</accession>
<dbReference type="Gene3D" id="4.10.240.10">
    <property type="entry name" value="Zn(2)-C6 fungal-type DNA-binding domain"/>
    <property type="match status" value="1"/>
</dbReference>
<dbReference type="RefSeq" id="XP_024713272.1">
    <property type="nucleotide sequence ID" value="XM_024858362.1"/>
</dbReference>
<dbReference type="SMART" id="SM00066">
    <property type="entry name" value="GAL4"/>
    <property type="match status" value="1"/>
</dbReference>
<dbReference type="GeneID" id="36566395"/>
<dbReference type="InterPro" id="IPR036864">
    <property type="entry name" value="Zn2-C6_fun-type_DNA-bd_sf"/>
</dbReference>
<comment type="caution">
    <text evidence="3">The sequence shown here is derived from an EMBL/GenBank/DDBJ whole genome shotgun (WGS) entry which is preliminary data.</text>
</comment>
<dbReference type="EMBL" id="PYFQ01000007">
    <property type="protein sequence ID" value="PSK37762.1"/>
    <property type="molecule type" value="Genomic_DNA"/>
</dbReference>
<evidence type="ECO:0000313" key="4">
    <source>
        <dbReference type="Proteomes" id="UP000241107"/>
    </source>
</evidence>
<dbReference type="SUPFAM" id="SSF57701">
    <property type="entry name" value="Zn2/Cys6 DNA-binding domain"/>
    <property type="match status" value="1"/>
</dbReference>
<dbReference type="PROSITE" id="PS00463">
    <property type="entry name" value="ZN2_CY6_FUNGAL_1"/>
    <property type="match status" value="1"/>
</dbReference>
<dbReference type="Proteomes" id="UP000241107">
    <property type="component" value="Unassembled WGS sequence"/>
</dbReference>
<dbReference type="InterPro" id="IPR001138">
    <property type="entry name" value="Zn2Cys6_DnaBD"/>
</dbReference>
<evidence type="ECO:0000256" key="1">
    <source>
        <dbReference type="SAM" id="MobiDB-lite"/>
    </source>
</evidence>
<reference evidence="3 4" key="1">
    <citation type="submission" date="2018-03" db="EMBL/GenBank/DDBJ databases">
        <title>Candida pseudohaemulonii genome assembly and annotation.</title>
        <authorList>
            <person name="Munoz J.F."/>
            <person name="Gade L.G."/>
            <person name="Chow N.A."/>
            <person name="Litvintseva A.P."/>
            <person name="Loparev V.N."/>
            <person name="Cuomo C.A."/>
        </authorList>
    </citation>
    <scope>NUCLEOTIDE SEQUENCE [LARGE SCALE GENOMIC DNA]</scope>
    <source>
        <strain evidence="3 4">B12108</strain>
    </source>
</reference>
<dbReference type="CDD" id="cd00067">
    <property type="entry name" value="GAL4"/>
    <property type="match status" value="1"/>
</dbReference>
<evidence type="ECO:0000313" key="3">
    <source>
        <dbReference type="EMBL" id="PSK37762.1"/>
    </source>
</evidence>
<dbReference type="GO" id="GO:0008270">
    <property type="term" value="F:zinc ion binding"/>
    <property type="evidence" value="ECO:0007669"/>
    <property type="project" value="InterPro"/>
</dbReference>
<evidence type="ECO:0000259" key="2">
    <source>
        <dbReference type="PROSITE" id="PS50048"/>
    </source>
</evidence>
<keyword evidence="4" id="KW-1185">Reference proteome</keyword>
<dbReference type="PROSITE" id="PS50048">
    <property type="entry name" value="ZN2_CY6_FUNGAL_2"/>
    <property type="match status" value="1"/>
</dbReference>
<feature type="domain" description="Zn(2)-C6 fungal-type" evidence="2">
    <location>
        <begin position="371"/>
        <end position="401"/>
    </location>
</feature>
<proteinExistence type="predicted"/>
<feature type="region of interest" description="Disordered" evidence="1">
    <location>
        <begin position="172"/>
        <end position="192"/>
    </location>
</feature>
<dbReference type="STRING" id="418784.A0A2P7YP82"/>
<name>A0A2P7YP82_9ASCO</name>
<feature type="compositionally biased region" description="Low complexity" evidence="1">
    <location>
        <begin position="178"/>
        <end position="192"/>
    </location>
</feature>